<dbReference type="GeneID" id="25268509"/>
<evidence type="ECO:0000256" key="1">
    <source>
        <dbReference type="SAM" id="MobiDB-lite"/>
    </source>
</evidence>
<name>U6GA63_EIMAC</name>
<proteinExistence type="predicted"/>
<organism evidence="2 3">
    <name type="scientific">Eimeria acervulina</name>
    <name type="common">Coccidian parasite</name>
    <dbReference type="NCBI Taxonomy" id="5801"/>
    <lineage>
        <taxon>Eukaryota</taxon>
        <taxon>Sar</taxon>
        <taxon>Alveolata</taxon>
        <taxon>Apicomplexa</taxon>
        <taxon>Conoidasida</taxon>
        <taxon>Coccidia</taxon>
        <taxon>Eucoccidiorida</taxon>
        <taxon>Eimeriorina</taxon>
        <taxon>Eimeriidae</taxon>
        <taxon>Eimeria</taxon>
    </lineage>
</organism>
<feature type="compositionally biased region" description="Low complexity" evidence="1">
    <location>
        <begin position="24"/>
        <end position="35"/>
    </location>
</feature>
<sequence>MTQLILPRPLELNDEPAAEDPLRASSKTAGSSTASESDDTLSDREVGGRPPITPLFISSFCLKPVAGQKASRT</sequence>
<dbReference type="Proteomes" id="UP000018050">
    <property type="component" value="Unassembled WGS sequence"/>
</dbReference>
<gene>
    <name evidence="2" type="ORF">EAH_00004390</name>
</gene>
<feature type="region of interest" description="Disordered" evidence="1">
    <location>
        <begin position="1"/>
        <end position="52"/>
    </location>
</feature>
<evidence type="ECO:0000313" key="3">
    <source>
        <dbReference type="Proteomes" id="UP000018050"/>
    </source>
</evidence>
<dbReference type="VEuPathDB" id="ToxoDB:EAH_00004390"/>
<dbReference type="AlphaFoldDB" id="U6GA63"/>
<dbReference type="RefSeq" id="XP_013252455.1">
    <property type="nucleotide sequence ID" value="XM_013397001.1"/>
</dbReference>
<reference evidence="2" key="1">
    <citation type="submission" date="2013-10" db="EMBL/GenBank/DDBJ databases">
        <title>Genomic analysis of the causative agents of coccidiosis in chickens.</title>
        <authorList>
            <person name="Reid A.J."/>
            <person name="Blake D."/>
            <person name="Billington K."/>
            <person name="Browne H."/>
            <person name="Dunn M."/>
            <person name="Hung S."/>
            <person name="Kawahara F."/>
            <person name="Miranda-Saavedra D."/>
            <person name="Mourier T."/>
            <person name="Nagra H."/>
            <person name="Otto T.D."/>
            <person name="Rawlings N."/>
            <person name="Sanchez A."/>
            <person name="Sanders M."/>
            <person name="Subramaniam C."/>
            <person name="Tay Y."/>
            <person name="Dear P."/>
            <person name="Doerig C."/>
            <person name="Gruber A."/>
            <person name="Parkinson J."/>
            <person name="Shirley M."/>
            <person name="Wan K.L."/>
            <person name="Berriman M."/>
            <person name="Tomley F."/>
            <person name="Pain A."/>
        </authorList>
    </citation>
    <scope>NUCLEOTIDE SEQUENCE</scope>
    <source>
        <strain evidence="2">Houghton</strain>
    </source>
</reference>
<reference evidence="2" key="2">
    <citation type="submission" date="2013-10" db="EMBL/GenBank/DDBJ databases">
        <authorList>
            <person name="Aslett M."/>
        </authorList>
    </citation>
    <scope>NUCLEOTIDE SEQUENCE</scope>
    <source>
        <strain evidence="2">Houghton</strain>
    </source>
</reference>
<keyword evidence="3" id="KW-1185">Reference proteome</keyword>
<evidence type="ECO:0000313" key="2">
    <source>
        <dbReference type="EMBL" id="CDI77146.1"/>
    </source>
</evidence>
<accession>U6GA63</accession>
<protein>
    <submittedName>
        <fullName evidence="2">Uncharacterized protein</fullName>
    </submittedName>
</protein>
<dbReference type="EMBL" id="HG670563">
    <property type="protein sequence ID" value="CDI77146.1"/>
    <property type="molecule type" value="Genomic_DNA"/>
</dbReference>